<gene>
    <name evidence="2" type="ORF">CLV55_11022</name>
</gene>
<accession>A0A328YF23</accession>
<dbReference type="RefSeq" id="WP_112113747.1">
    <property type="nucleotide sequence ID" value="NZ_QLSZ01000010.1"/>
</dbReference>
<dbReference type="AlphaFoldDB" id="A0A328YF23"/>
<keyword evidence="3" id="KW-1185">Reference proteome</keyword>
<feature type="chain" id="PRO_5016372697" evidence="1">
    <location>
        <begin position="19"/>
        <end position="147"/>
    </location>
</feature>
<evidence type="ECO:0000313" key="3">
    <source>
        <dbReference type="Proteomes" id="UP000248840"/>
    </source>
</evidence>
<proteinExistence type="predicted"/>
<evidence type="ECO:0000313" key="2">
    <source>
        <dbReference type="EMBL" id="RAR70622.1"/>
    </source>
</evidence>
<organism evidence="2 3">
    <name type="scientific">Flavobacterium aciduliphilum</name>
    <dbReference type="NCBI Taxonomy" id="1101402"/>
    <lineage>
        <taxon>Bacteria</taxon>
        <taxon>Pseudomonadati</taxon>
        <taxon>Bacteroidota</taxon>
        <taxon>Flavobacteriia</taxon>
        <taxon>Flavobacteriales</taxon>
        <taxon>Flavobacteriaceae</taxon>
        <taxon>Flavobacterium</taxon>
    </lineage>
</organism>
<protein>
    <submittedName>
        <fullName evidence="2">Uncharacterized protein</fullName>
    </submittedName>
</protein>
<keyword evidence="1" id="KW-0732">Signal</keyword>
<name>A0A328YF23_9FLAO</name>
<evidence type="ECO:0000256" key="1">
    <source>
        <dbReference type="SAM" id="SignalP"/>
    </source>
</evidence>
<sequence length="147" mass="17126">MKKISAIFLFFISCSLYSQDNKCNVPSLQFETYDFAISNLKNISKNITDKNSLIEVTIQIEYKSINKIKYNIISPENNYSGENKVEIKVWKGLNNFITKNINLIIKNCPNFNYERIVYRIPLSKENIQKAIEEVNKSLIFAKEKNAE</sequence>
<dbReference type="OrthoDB" id="9757809at2"/>
<feature type="signal peptide" evidence="1">
    <location>
        <begin position="1"/>
        <end position="18"/>
    </location>
</feature>
<dbReference type="Proteomes" id="UP000248840">
    <property type="component" value="Unassembled WGS sequence"/>
</dbReference>
<reference evidence="2 3" key="1">
    <citation type="submission" date="2018-06" db="EMBL/GenBank/DDBJ databases">
        <title>Genomic Encyclopedia of Archaeal and Bacterial Type Strains, Phase II (KMG-II): from individual species to whole genera.</title>
        <authorList>
            <person name="Goeker M."/>
        </authorList>
    </citation>
    <scope>NUCLEOTIDE SEQUENCE [LARGE SCALE GENOMIC DNA]</scope>
    <source>
        <strain evidence="2 3">DSM 25663</strain>
    </source>
</reference>
<dbReference type="EMBL" id="QLSZ01000010">
    <property type="protein sequence ID" value="RAR70622.1"/>
    <property type="molecule type" value="Genomic_DNA"/>
</dbReference>
<comment type="caution">
    <text evidence="2">The sequence shown here is derived from an EMBL/GenBank/DDBJ whole genome shotgun (WGS) entry which is preliminary data.</text>
</comment>